<proteinExistence type="predicted"/>
<evidence type="ECO:0000256" key="1">
    <source>
        <dbReference type="SAM" id="MobiDB-lite"/>
    </source>
</evidence>
<dbReference type="EMBL" id="JACHBU010000003">
    <property type="protein sequence ID" value="MBB6508667.1"/>
    <property type="molecule type" value="Genomic_DNA"/>
</dbReference>
<dbReference type="Proteomes" id="UP000585437">
    <property type="component" value="Unassembled WGS sequence"/>
</dbReference>
<keyword evidence="2" id="KW-0472">Membrane</keyword>
<evidence type="ECO:0000313" key="3">
    <source>
        <dbReference type="EMBL" id="MBB6508667.1"/>
    </source>
</evidence>
<name>A0A7X0MR97_9HYPH</name>
<organism evidence="3 4">
    <name type="scientific">Rhizobium soli</name>
    <dbReference type="NCBI Taxonomy" id="424798"/>
    <lineage>
        <taxon>Bacteria</taxon>
        <taxon>Pseudomonadati</taxon>
        <taxon>Pseudomonadota</taxon>
        <taxon>Alphaproteobacteria</taxon>
        <taxon>Hyphomicrobiales</taxon>
        <taxon>Rhizobiaceae</taxon>
        <taxon>Rhizobium/Agrobacterium group</taxon>
        <taxon>Rhizobium</taxon>
    </lineage>
</organism>
<feature type="transmembrane region" description="Helical" evidence="2">
    <location>
        <begin position="104"/>
        <end position="127"/>
    </location>
</feature>
<protein>
    <recommendedName>
        <fullName evidence="5">DUF3426 domain-containing protein</fullName>
    </recommendedName>
</protein>
<accession>A0A7X0MR97</accession>
<feature type="region of interest" description="Disordered" evidence="1">
    <location>
        <begin position="43"/>
        <end position="85"/>
    </location>
</feature>
<evidence type="ECO:0000313" key="4">
    <source>
        <dbReference type="Proteomes" id="UP000585437"/>
    </source>
</evidence>
<gene>
    <name evidence="3" type="ORF">F4695_002016</name>
</gene>
<feature type="compositionally biased region" description="Basic and acidic residues" evidence="1">
    <location>
        <begin position="56"/>
        <end position="65"/>
    </location>
</feature>
<dbReference type="AlphaFoldDB" id="A0A7X0MR97"/>
<dbReference type="RefSeq" id="WP_184654564.1">
    <property type="nucleotide sequence ID" value="NZ_JACHBU010000003.1"/>
</dbReference>
<evidence type="ECO:0000256" key="2">
    <source>
        <dbReference type="SAM" id="Phobius"/>
    </source>
</evidence>
<reference evidence="3 4" key="1">
    <citation type="submission" date="2020-08" db="EMBL/GenBank/DDBJ databases">
        <title>The Agave Microbiome: Exploring the role of microbial communities in plant adaptations to desert environments.</title>
        <authorList>
            <person name="Partida-Martinez L.P."/>
        </authorList>
    </citation>
    <scope>NUCLEOTIDE SEQUENCE [LARGE SCALE GENOMIC DNA]</scope>
    <source>
        <strain evidence="3 4">AS3.12</strain>
    </source>
</reference>
<keyword evidence="4" id="KW-1185">Reference proteome</keyword>
<keyword evidence="2" id="KW-1133">Transmembrane helix</keyword>
<keyword evidence="2" id="KW-0812">Transmembrane</keyword>
<comment type="caution">
    <text evidence="3">The sequence shown here is derived from an EMBL/GenBank/DDBJ whole genome shotgun (WGS) entry which is preliminary data.</text>
</comment>
<sequence>MNTFSSRAGKTIVRMDILPPEITTGPKGRVKARGPVVDAQFVPVTDGGWQRSRPRSHNDNSDNRTKNRATGKPAERVRSGAPAPVPNGFVGKVERVLNTLSADLFCALVAAAFVLVFASAGGFSFLFNDSGEAQAEPSLDITHITMTPRDADGMRVLLINGIVENRTSDAKTMPAIRAELMAGDKLVASTLIAPPASAIAAGHSRGFSARVPHPGGKLPDLRLTFAERDASRL</sequence>
<evidence type="ECO:0008006" key="5">
    <source>
        <dbReference type="Google" id="ProtNLM"/>
    </source>
</evidence>